<evidence type="ECO:0000313" key="11">
    <source>
        <dbReference type="Proteomes" id="UP000050489"/>
    </source>
</evidence>
<dbReference type="PANTHER" id="PTHR11431:SF127">
    <property type="entry name" value="BACTERIAL NON-HEME FERRITIN"/>
    <property type="match status" value="1"/>
</dbReference>
<dbReference type="CDD" id="cd01055">
    <property type="entry name" value="Nonheme_Ferritin"/>
    <property type="match status" value="1"/>
</dbReference>
<dbReference type="AlphaFoldDB" id="A0A0J5D191"/>
<evidence type="ECO:0000256" key="8">
    <source>
        <dbReference type="RuleBase" id="RU361145"/>
    </source>
</evidence>
<evidence type="ECO:0000256" key="1">
    <source>
        <dbReference type="ARBA" id="ARBA00006950"/>
    </source>
</evidence>
<dbReference type="InterPro" id="IPR041719">
    <property type="entry name" value="Ferritin_prok"/>
</dbReference>
<evidence type="ECO:0000256" key="2">
    <source>
        <dbReference type="ARBA" id="ARBA00022434"/>
    </source>
</evidence>
<accession>A0A0J5D191</accession>
<dbReference type="Gene3D" id="1.20.1260.10">
    <property type="match status" value="1"/>
</dbReference>
<evidence type="ECO:0000256" key="4">
    <source>
        <dbReference type="ARBA" id="ARBA00023002"/>
    </source>
</evidence>
<feature type="binding site" evidence="7">
    <location>
        <position position="17"/>
    </location>
    <ligand>
        <name>Fe cation</name>
        <dbReference type="ChEBI" id="CHEBI:24875"/>
        <label>1</label>
    </ligand>
</feature>
<feature type="domain" description="Ferritin-like diiron" evidence="9">
    <location>
        <begin position="1"/>
        <end position="145"/>
    </location>
</feature>
<dbReference type="InterPro" id="IPR012347">
    <property type="entry name" value="Ferritin-like"/>
</dbReference>
<dbReference type="PROSITE" id="PS50905">
    <property type="entry name" value="FERRITIN_LIKE"/>
    <property type="match status" value="1"/>
</dbReference>
<keyword evidence="5 7" id="KW-0408">Iron</keyword>
<protein>
    <recommendedName>
        <fullName evidence="8">Ferritin</fullName>
        <ecNumber evidence="8">1.16.3.2</ecNumber>
    </recommendedName>
</protein>
<dbReference type="GO" id="GO:0005829">
    <property type="term" value="C:cytosol"/>
    <property type="evidence" value="ECO:0007669"/>
    <property type="project" value="TreeGrafter"/>
</dbReference>
<dbReference type="GO" id="GO:0006826">
    <property type="term" value="P:iron ion transport"/>
    <property type="evidence" value="ECO:0007669"/>
    <property type="project" value="InterPro"/>
</dbReference>
<dbReference type="EMBL" id="LJEX02000147">
    <property type="protein sequence ID" value="OCO79822.1"/>
    <property type="molecule type" value="Genomic_DNA"/>
</dbReference>
<dbReference type="InterPro" id="IPR001519">
    <property type="entry name" value="Ferritin"/>
</dbReference>
<dbReference type="RefSeq" id="WP_038875847.1">
    <property type="nucleotide sequence ID" value="NZ_BRPU01000009.1"/>
</dbReference>
<organism evidence="10 11">
    <name type="scientific">Serratia marcescens</name>
    <dbReference type="NCBI Taxonomy" id="615"/>
    <lineage>
        <taxon>Bacteria</taxon>
        <taxon>Pseudomonadati</taxon>
        <taxon>Pseudomonadota</taxon>
        <taxon>Gammaproteobacteria</taxon>
        <taxon>Enterobacterales</taxon>
        <taxon>Yersiniaceae</taxon>
        <taxon>Serratia</taxon>
    </lineage>
</organism>
<dbReference type="InterPro" id="IPR008331">
    <property type="entry name" value="Ferritin_DPS_dom"/>
</dbReference>
<comment type="catalytic activity">
    <reaction evidence="8">
        <text>4 Fe(2+) + O2 + 6 H2O = 4 iron(III) oxide-hydroxide + 12 H(+)</text>
        <dbReference type="Rhea" id="RHEA:11972"/>
        <dbReference type="ChEBI" id="CHEBI:15377"/>
        <dbReference type="ChEBI" id="CHEBI:15378"/>
        <dbReference type="ChEBI" id="CHEBI:15379"/>
        <dbReference type="ChEBI" id="CHEBI:29033"/>
        <dbReference type="ChEBI" id="CHEBI:78619"/>
        <dbReference type="EC" id="1.16.3.2"/>
    </reaction>
</comment>
<name>A0A0J5D191_SERMA</name>
<keyword evidence="2 8" id="KW-0409">Iron storage</keyword>
<dbReference type="Pfam" id="PF00210">
    <property type="entry name" value="Ferritin"/>
    <property type="match status" value="1"/>
</dbReference>
<dbReference type="PANTHER" id="PTHR11431">
    <property type="entry name" value="FERRITIN"/>
    <property type="match status" value="1"/>
</dbReference>
<comment type="similarity">
    <text evidence="1 8">Belongs to the ferritin family. Prokaryotic subfamily.</text>
</comment>
<dbReference type="GeneID" id="98187877"/>
<evidence type="ECO:0000256" key="7">
    <source>
        <dbReference type="PIRSR" id="PIRSR601519-1"/>
    </source>
</evidence>
<comment type="function">
    <text evidence="8">Iron-storage protein.</text>
</comment>
<gene>
    <name evidence="10" type="ORF">AN695_0206600</name>
</gene>
<keyword evidence="3 7" id="KW-0479">Metal-binding</keyword>
<comment type="subcellular location">
    <subcellularLocation>
        <location evidence="8">Cytoplasm</location>
    </subcellularLocation>
</comment>
<evidence type="ECO:0000256" key="3">
    <source>
        <dbReference type="ARBA" id="ARBA00022723"/>
    </source>
</evidence>
<feature type="binding site" evidence="7">
    <location>
        <position position="50"/>
    </location>
    <ligand>
        <name>Fe cation</name>
        <dbReference type="ChEBI" id="CHEBI:24875"/>
        <label>1</label>
    </ligand>
</feature>
<dbReference type="GO" id="GO:0042802">
    <property type="term" value="F:identical protein binding"/>
    <property type="evidence" value="ECO:0007669"/>
    <property type="project" value="UniProtKB-ARBA"/>
</dbReference>
<proteinExistence type="inferred from homology"/>
<dbReference type="GO" id="GO:0008199">
    <property type="term" value="F:ferric iron binding"/>
    <property type="evidence" value="ECO:0007669"/>
    <property type="project" value="InterPro"/>
</dbReference>
<dbReference type="InterPro" id="IPR009078">
    <property type="entry name" value="Ferritin-like_SF"/>
</dbReference>
<dbReference type="Proteomes" id="UP000050489">
    <property type="component" value="Unassembled WGS sequence"/>
</dbReference>
<evidence type="ECO:0000256" key="5">
    <source>
        <dbReference type="ARBA" id="ARBA00023004"/>
    </source>
</evidence>
<evidence type="ECO:0000313" key="10">
    <source>
        <dbReference type="EMBL" id="OCO79822.1"/>
    </source>
</evidence>
<comment type="subunit">
    <text evidence="6">Homooligomer of 24 subunits that assemble into a spherical protein shell (12 +/- 1 nM diameter) that can sequester at least 2000 iron atoms.</text>
</comment>
<dbReference type="EC" id="1.16.3.2" evidence="8"/>
<keyword evidence="4" id="KW-0560">Oxidoreductase</keyword>
<dbReference type="SUPFAM" id="SSF47240">
    <property type="entry name" value="Ferritin-like"/>
    <property type="match status" value="1"/>
</dbReference>
<dbReference type="GO" id="GO:0004322">
    <property type="term" value="F:ferroxidase activity"/>
    <property type="evidence" value="ECO:0007669"/>
    <property type="project" value="TreeGrafter"/>
</dbReference>
<feature type="binding site" evidence="7">
    <location>
        <position position="53"/>
    </location>
    <ligand>
        <name>Fe cation</name>
        <dbReference type="ChEBI" id="CHEBI:24875"/>
        <label>1</label>
    </ligand>
</feature>
<comment type="caution">
    <text evidence="10">The sequence shown here is derived from an EMBL/GenBank/DDBJ whole genome shotgun (WGS) entry which is preliminary data.</text>
</comment>
<dbReference type="NCBIfam" id="NF007638">
    <property type="entry name" value="PRK10304.1"/>
    <property type="match status" value="1"/>
</dbReference>
<dbReference type="InterPro" id="IPR009040">
    <property type="entry name" value="Ferritin-like_diiron"/>
</dbReference>
<evidence type="ECO:0000256" key="6">
    <source>
        <dbReference type="ARBA" id="ARBA00061982"/>
    </source>
</evidence>
<feature type="binding site" evidence="7">
    <location>
        <position position="127"/>
    </location>
    <ligand>
        <name>Fe cation</name>
        <dbReference type="ChEBI" id="CHEBI:24875"/>
        <label>1</label>
    </ligand>
</feature>
<dbReference type="FunFam" id="1.20.1260.10:FF:000001">
    <property type="entry name" value="Non-heme ferritin"/>
    <property type="match status" value="1"/>
</dbReference>
<sequence>MLTQEMTQKLNEQLNLEFYSANLYLQMSAWCSDKGFEGAAAFLKEHSQEEMQHMQRLFDYLSDTGSLPLLGSIAAPPVTFESLADVFQQTYEHEQLITRQINELAHAAMTAHDYSTFNFLQWYVAEQHEEEKLFKSVLDKLALVGTSGKGLFFIDKDLKKMGAMGQGGNGQA</sequence>
<dbReference type="GO" id="GO:0006879">
    <property type="term" value="P:intracellular iron ion homeostasis"/>
    <property type="evidence" value="ECO:0007669"/>
    <property type="project" value="UniProtKB-KW"/>
</dbReference>
<reference evidence="11" key="1">
    <citation type="submission" date="2016-04" db="EMBL/GenBank/DDBJ databases">
        <authorList>
            <person name="Osei Sekyere J."/>
            <person name="Sivertsen A."/>
            <person name="Pedersen A.T."/>
            <person name="Sundsfjord A."/>
        </authorList>
    </citation>
    <scope>NUCLEOTIDE SEQUENCE [LARGE SCALE GENOMIC DNA]</scope>
    <source>
        <strain evidence="11">945174350</strain>
    </source>
</reference>
<keyword evidence="8" id="KW-0963">Cytoplasm</keyword>
<evidence type="ECO:0000259" key="9">
    <source>
        <dbReference type="PROSITE" id="PS50905"/>
    </source>
</evidence>
<dbReference type="GO" id="GO:0008198">
    <property type="term" value="F:ferrous iron binding"/>
    <property type="evidence" value="ECO:0007669"/>
    <property type="project" value="TreeGrafter"/>
</dbReference>
<feature type="binding site" evidence="7">
    <location>
        <position position="94"/>
    </location>
    <ligand>
        <name>Fe cation</name>
        <dbReference type="ChEBI" id="CHEBI:24875"/>
        <label>1</label>
    </ligand>
</feature>